<dbReference type="PANTHER" id="PTHR19303">
    <property type="entry name" value="TRANSPOSON"/>
    <property type="match status" value="1"/>
</dbReference>
<dbReference type="Pfam" id="PF03184">
    <property type="entry name" value="DDE_1"/>
    <property type="match status" value="1"/>
</dbReference>
<evidence type="ECO:0000256" key="1">
    <source>
        <dbReference type="ARBA" id="ARBA00023125"/>
    </source>
</evidence>
<dbReference type="InterPro" id="IPR006600">
    <property type="entry name" value="HTH_CenpB_DNA-bd_dom"/>
</dbReference>
<proteinExistence type="predicted"/>
<gene>
    <name evidence="3" type="primary">Tigd1_3</name>
    <name evidence="3" type="ORF">FOF47_R05120</name>
</gene>
<dbReference type="InterPro" id="IPR004875">
    <property type="entry name" value="DDE_SF_endonuclease_dom"/>
</dbReference>
<accession>A0A6G1BCK7</accession>
<evidence type="ECO:0000313" key="3">
    <source>
        <dbReference type="EMBL" id="KAF0885676.1"/>
    </source>
</evidence>
<keyword evidence="1" id="KW-0238">DNA-binding</keyword>
<evidence type="ECO:0000313" key="4">
    <source>
        <dbReference type="Proteomes" id="UP000475037"/>
    </source>
</evidence>
<dbReference type="SUPFAM" id="SSF46689">
    <property type="entry name" value="Homeodomain-like"/>
    <property type="match status" value="1"/>
</dbReference>
<dbReference type="AlphaFoldDB" id="A0A6G1BCK7"/>
<keyword evidence="4" id="KW-1185">Reference proteome</keyword>
<dbReference type="PROSITE" id="PS51253">
    <property type="entry name" value="HTH_CENPB"/>
    <property type="match status" value="1"/>
</dbReference>
<protein>
    <submittedName>
        <fullName evidence="3">TIGD1 protein</fullName>
    </submittedName>
</protein>
<dbReference type="GO" id="GO:0003677">
    <property type="term" value="F:DNA binding"/>
    <property type="evidence" value="ECO:0007669"/>
    <property type="project" value="UniProtKB-KW"/>
</dbReference>
<dbReference type="GO" id="GO:0005634">
    <property type="term" value="C:nucleus"/>
    <property type="evidence" value="ECO:0007669"/>
    <property type="project" value="TreeGrafter"/>
</dbReference>
<feature type="non-terminal residue" evidence="3">
    <location>
        <position position="1"/>
    </location>
</feature>
<reference evidence="3 4" key="1">
    <citation type="submission" date="2019-11" db="EMBL/GenBank/DDBJ databases">
        <authorList>
            <person name="Yang C."/>
            <person name="Li F."/>
        </authorList>
    </citation>
    <scope>NUCLEOTIDE SEQUENCE [LARGE SCALE GENOMIC DNA]</scope>
    <source>
        <strain evidence="3">KB4526</strain>
        <tissue evidence="3">Muscle</tissue>
    </source>
</reference>
<dbReference type="Pfam" id="PF03221">
    <property type="entry name" value="HTH_Tnp_Tc5"/>
    <property type="match status" value="1"/>
</dbReference>
<dbReference type="Proteomes" id="UP000475037">
    <property type="component" value="Unassembled WGS sequence"/>
</dbReference>
<dbReference type="InterPro" id="IPR050863">
    <property type="entry name" value="CenT-Element_Derived"/>
</dbReference>
<dbReference type="InterPro" id="IPR009057">
    <property type="entry name" value="Homeodomain-like_sf"/>
</dbReference>
<sequence length="190" mass="21755">RMSKQWPHFLEDVEKLLLVWINEKQVAGDTVRESFICSKAKALYINLVSTLPGMSTENEEGFEASKGWFDNLKRRNGICSVVRHRSSLCCASQHREAASLDAKAAEAFATEFQKLMVSKCYLLEQVFNCEETGLFWKRCQRGPTLQKKRVPHQKPMKDCLTLLFCANASGDFKVKPLLIYHSENSQTFKN</sequence>
<dbReference type="SMART" id="SM00674">
    <property type="entry name" value="CENPB"/>
    <property type="match status" value="1"/>
</dbReference>
<comment type="caution">
    <text evidence="3">The sequence shown here is derived from an EMBL/GenBank/DDBJ whole genome shotgun (WGS) entry which is preliminary data.</text>
</comment>
<feature type="domain" description="HTH CENPB-type" evidence="2">
    <location>
        <begin position="1"/>
        <end position="82"/>
    </location>
</feature>
<organism evidence="3 4">
    <name type="scientific">Crocuta crocuta</name>
    <name type="common">Spotted hyena</name>
    <dbReference type="NCBI Taxonomy" id="9678"/>
    <lineage>
        <taxon>Eukaryota</taxon>
        <taxon>Metazoa</taxon>
        <taxon>Chordata</taxon>
        <taxon>Craniata</taxon>
        <taxon>Vertebrata</taxon>
        <taxon>Euteleostomi</taxon>
        <taxon>Mammalia</taxon>
        <taxon>Eutheria</taxon>
        <taxon>Laurasiatheria</taxon>
        <taxon>Carnivora</taxon>
        <taxon>Feliformia</taxon>
        <taxon>Hyaenidae</taxon>
        <taxon>Crocuta</taxon>
    </lineage>
</organism>
<dbReference type="PANTHER" id="PTHR19303:SF27">
    <property type="entry name" value="HTH CENPB-TYPE DOMAIN-CONTAINING PROTEIN"/>
    <property type="match status" value="1"/>
</dbReference>
<evidence type="ECO:0000259" key="2">
    <source>
        <dbReference type="PROSITE" id="PS51253"/>
    </source>
</evidence>
<dbReference type="Gene3D" id="1.10.10.60">
    <property type="entry name" value="Homeodomain-like"/>
    <property type="match status" value="1"/>
</dbReference>
<name>A0A6G1BCK7_CROCR</name>
<feature type="non-terminal residue" evidence="3">
    <location>
        <position position="190"/>
    </location>
</feature>
<dbReference type="EMBL" id="VOAJ01001035">
    <property type="protein sequence ID" value="KAF0885676.1"/>
    <property type="molecule type" value="Genomic_DNA"/>
</dbReference>